<name>A0A0V0XBT0_TRIPS</name>
<dbReference type="EMBL" id="JYDU01000685">
    <property type="protein sequence ID" value="KRX85465.1"/>
    <property type="molecule type" value="Genomic_DNA"/>
</dbReference>
<evidence type="ECO:0000313" key="1">
    <source>
        <dbReference type="EMBL" id="KRX85465.1"/>
    </source>
</evidence>
<comment type="caution">
    <text evidence="1">The sequence shown here is derived from an EMBL/GenBank/DDBJ whole genome shotgun (WGS) entry which is preliminary data.</text>
</comment>
<dbReference type="AlphaFoldDB" id="A0A0V0XBT0"/>
<dbReference type="Proteomes" id="UP000054815">
    <property type="component" value="Unassembled WGS sequence"/>
</dbReference>
<organism evidence="1 2">
    <name type="scientific">Trichinella pseudospiralis</name>
    <name type="common">Parasitic roundworm</name>
    <dbReference type="NCBI Taxonomy" id="6337"/>
    <lineage>
        <taxon>Eukaryota</taxon>
        <taxon>Metazoa</taxon>
        <taxon>Ecdysozoa</taxon>
        <taxon>Nematoda</taxon>
        <taxon>Enoplea</taxon>
        <taxon>Dorylaimia</taxon>
        <taxon>Trichinellida</taxon>
        <taxon>Trichinellidae</taxon>
        <taxon>Trichinella</taxon>
    </lineage>
</organism>
<reference evidence="1 2" key="1">
    <citation type="submission" date="2015-01" db="EMBL/GenBank/DDBJ databases">
        <title>Evolution of Trichinella species and genotypes.</title>
        <authorList>
            <person name="Korhonen P.K."/>
            <person name="Edoardo P."/>
            <person name="Giuseppe L.R."/>
            <person name="Gasser R.B."/>
        </authorList>
    </citation>
    <scope>NUCLEOTIDE SEQUENCE [LARGE SCALE GENOMIC DNA]</scope>
    <source>
        <strain evidence="1">ISS141</strain>
    </source>
</reference>
<evidence type="ECO:0000313" key="2">
    <source>
        <dbReference type="Proteomes" id="UP000054815"/>
    </source>
</evidence>
<gene>
    <name evidence="1" type="ORF">T4E_1284</name>
</gene>
<sequence>MLTLSHQTDGMERCMESFNRLAPGMKSLPLILSQRVCDRGAGWSTAHQVGSAKKSRKVCEVGSSAYFPQLNLSTEIGRVSWATSCGNAMRKPDSAVSGYL</sequence>
<proteinExistence type="predicted"/>
<protein>
    <submittedName>
        <fullName evidence="1">Uncharacterized protein</fullName>
    </submittedName>
</protein>
<accession>A0A0V0XBT0</accession>